<feature type="transmembrane region" description="Helical" evidence="1">
    <location>
        <begin position="26"/>
        <end position="46"/>
    </location>
</feature>
<feature type="transmembrane region" description="Helical" evidence="1">
    <location>
        <begin position="133"/>
        <end position="155"/>
    </location>
</feature>
<name>A0A956NLC0_UNCEI</name>
<dbReference type="AlphaFoldDB" id="A0A956NLC0"/>
<evidence type="ECO:0000256" key="1">
    <source>
        <dbReference type="SAM" id="Phobius"/>
    </source>
</evidence>
<accession>A0A956NLC0</accession>
<sequence length="196" mass="21112">MNHVLIEVQPAAVVPESREETAKSRFPVGIGVLSALLILGGSWMLLGCIPLLRDSSRMDFVGEMLGAWPALVLGLVVLQAVLAISSGIGLALRAKWGWWIAAFLYTFGIASNAISPLGLWMRAETLGLSGSDLAIPLVKAGVAVVIQSLILVYVMRKRSVFGVGYFSAMKSVGLLFAIAIQVLFWIGIVNETFPWR</sequence>
<feature type="transmembrane region" description="Helical" evidence="1">
    <location>
        <begin position="96"/>
        <end position="121"/>
    </location>
</feature>
<evidence type="ECO:0000313" key="2">
    <source>
        <dbReference type="EMBL" id="MCA9759239.1"/>
    </source>
</evidence>
<gene>
    <name evidence="2" type="ORF">KDA27_25825</name>
</gene>
<keyword evidence="1" id="KW-1133">Transmembrane helix</keyword>
<feature type="transmembrane region" description="Helical" evidence="1">
    <location>
        <begin position="167"/>
        <end position="188"/>
    </location>
</feature>
<dbReference type="EMBL" id="JAGQHS010000293">
    <property type="protein sequence ID" value="MCA9759239.1"/>
    <property type="molecule type" value="Genomic_DNA"/>
</dbReference>
<keyword evidence="1" id="KW-0812">Transmembrane</keyword>
<reference evidence="2" key="2">
    <citation type="journal article" date="2021" name="Microbiome">
        <title>Successional dynamics and alternative stable states in a saline activated sludge microbial community over 9 years.</title>
        <authorList>
            <person name="Wang Y."/>
            <person name="Ye J."/>
            <person name="Ju F."/>
            <person name="Liu L."/>
            <person name="Boyd J.A."/>
            <person name="Deng Y."/>
            <person name="Parks D.H."/>
            <person name="Jiang X."/>
            <person name="Yin X."/>
            <person name="Woodcroft B.J."/>
            <person name="Tyson G.W."/>
            <person name="Hugenholtz P."/>
            <person name="Polz M.F."/>
            <person name="Zhang T."/>
        </authorList>
    </citation>
    <scope>NUCLEOTIDE SEQUENCE</scope>
    <source>
        <strain evidence="2">HKST-UBA02</strain>
    </source>
</reference>
<feature type="transmembrane region" description="Helical" evidence="1">
    <location>
        <begin position="66"/>
        <end position="84"/>
    </location>
</feature>
<protein>
    <submittedName>
        <fullName evidence="2">Uncharacterized protein</fullName>
    </submittedName>
</protein>
<dbReference type="Proteomes" id="UP000739538">
    <property type="component" value="Unassembled WGS sequence"/>
</dbReference>
<evidence type="ECO:0000313" key="3">
    <source>
        <dbReference type="Proteomes" id="UP000739538"/>
    </source>
</evidence>
<organism evidence="2 3">
    <name type="scientific">Eiseniibacteriota bacterium</name>
    <dbReference type="NCBI Taxonomy" id="2212470"/>
    <lineage>
        <taxon>Bacteria</taxon>
        <taxon>Candidatus Eiseniibacteriota</taxon>
    </lineage>
</organism>
<reference evidence="2" key="1">
    <citation type="submission" date="2020-04" db="EMBL/GenBank/DDBJ databases">
        <authorList>
            <person name="Zhang T."/>
        </authorList>
    </citation>
    <scope>NUCLEOTIDE SEQUENCE</scope>
    <source>
        <strain evidence="2">HKST-UBA02</strain>
    </source>
</reference>
<proteinExistence type="predicted"/>
<keyword evidence="1" id="KW-0472">Membrane</keyword>
<comment type="caution">
    <text evidence="2">The sequence shown here is derived from an EMBL/GenBank/DDBJ whole genome shotgun (WGS) entry which is preliminary data.</text>
</comment>